<dbReference type="PIRSF" id="PIRSF004638">
    <property type="entry name" value="UCP004638"/>
    <property type="match status" value="1"/>
</dbReference>
<evidence type="ECO:0000256" key="3">
    <source>
        <dbReference type="ARBA" id="ARBA00006501"/>
    </source>
</evidence>
<comment type="caution">
    <text evidence="16">The sequence shown here is derived from an EMBL/GenBank/DDBJ whole genome shotgun (WGS) entry which is preliminary data.</text>
</comment>
<comment type="cofactor">
    <cofactor evidence="14">
        <name>heme b</name>
        <dbReference type="ChEBI" id="CHEBI:60344"/>
    </cofactor>
    <text evidence="14">Binds 1 heme b (iron(II)-protoporphyrin IX) group per subunit.</text>
</comment>
<protein>
    <recommendedName>
        <fullName evidence="4 14">Protoporphyrinogen IX oxidase</fullName>
        <ecNumber evidence="14">1.3.99.-</ecNumber>
    </recommendedName>
</protein>
<sequence length="164" mass="17417">MMVAALKFLHIAALSLWCAGLVGLPLLLARHGPEDAQADFTRRRLVTHNAYVRLVTPAAVIAVAAGTALVFLRGVFVPWMFAKLAAVGLLVLIHAWLGHVTLQAGEQRGEYDAPSGGPLVAAALLCMTAILFLVLGKPLFAEWTGPAWLLQPRGQPLPVGAVPM</sequence>
<keyword evidence="9 15" id="KW-1133">Transmembrane helix</keyword>
<dbReference type="PANTHER" id="PTHR40255:SF1">
    <property type="entry name" value="PROTOPORPHYRINOGEN IX OXIDASE"/>
    <property type="match status" value="1"/>
</dbReference>
<dbReference type="RefSeq" id="WP_076960664.1">
    <property type="nucleotide sequence ID" value="NZ_MLCO01000514.1"/>
</dbReference>
<evidence type="ECO:0000256" key="10">
    <source>
        <dbReference type="ARBA" id="ARBA00023002"/>
    </source>
</evidence>
<comment type="catalytic activity">
    <reaction evidence="13 14">
        <text>protoporphyrinogen IX + 3 A = protoporphyrin IX + 3 AH2</text>
        <dbReference type="Rhea" id="RHEA:62000"/>
        <dbReference type="ChEBI" id="CHEBI:13193"/>
        <dbReference type="ChEBI" id="CHEBI:17499"/>
        <dbReference type="ChEBI" id="CHEBI:57306"/>
        <dbReference type="ChEBI" id="CHEBI:57307"/>
    </reaction>
</comment>
<reference evidence="16 17" key="1">
    <citation type="submission" date="2016-10" db="EMBL/GenBank/DDBJ databases">
        <title>Draft Genome sequence of Roseomonas sp. strain M3.</title>
        <authorList>
            <person name="Subhash Y."/>
            <person name="Lee S."/>
        </authorList>
    </citation>
    <scope>NUCLEOTIDE SEQUENCE [LARGE SCALE GENOMIC DNA]</scope>
    <source>
        <strain evidence="16 17">M3</strain>
    </source>
</reference>
<keyword evidence="8 14" id="KW-0479">Metal-binding</keyword>
<dbReference type="GO" id="GO:0006782">
    <property type="term" value="P:protoporphyrinogen IX biosynthetic process"/>
    <property type="evidence" value="ECO:0007669"/>
    <property type="project" value="UniProtKB-UniRule"/>
</dbReference>
<evidence type="ECO:0000256" key="12">
    <source>
        <dbReference type="ARBA" id="ARBA00023136"/>
    </source>
</evidence>
<dbReference type="GO" id="GO:0070818">
    <property type="term" value="F:protoporphyrinogen oxidase activity"/>
    <property type="evidence" value="ECO:0007669"/>
    <property type="project" value="UniProtKB-UniRule"/>
</dbReference>
<evidence type="ECO:0000256" key="11">
    <source>
        <dbReference type="ARBA" id="ARBA00023004"/>
    </source>
</evidence>
<keyword evidence="17" id="KW-1185">Reference proteome</keyword>
<evidence type="ECO:0000256" key="14">
    <source>
        <dbReference type="PIRNR" id="PIRNR004638"/>
    </source>
</evidence>
<keyword evidence="12 14" id="KW-0472">Membrane</keyword>
<dbReference type="EMBL" id="MLCO01000514">
    <property type="protein sequence ID" value="ONG42584.1"/>
    <property type="molecule type" value="Genomic_DNA"/>
</dbReference>
<dbReference type="GO" id="GO:0046872">
    <property type="term" value="F:metal ion binding"/>
    <property type="evidence" value="ECO:0007669"/>
    <property type="project" value="UniProtKB-UniRule"/>
</dbReference>
<dbReference type="Proteomes" id="UP000188879">
    <property type="component" value="Unassembled WGS sequence"/>
</dbReference>
<name>A0A1V2GUR2_9PROT</name>
<comment type="function">
    <text evidence="14">Catalyzes the oxidation of protoporphyrinogen IX to protoporphyrin IX.</text>
</comment>
<evidence type="ECO:0000313" key="17">
    <source>
        <dbReference type="Proteomes" id="UP000188879"/>
    </source>
</evidence>
<organism evidence="16 17">
    <name type="scientific">Teichococcus deserti</name>
    <dbReference type="NCBI Taxonomy" id="1817963"/>
    <lineage>
        <taxon>Bacteria</taxon>
        <taxon>Pseudomonadati</taxon>
        <taxon>Pseudomonadota</taxon>
        <taxon>Alphaproteobacteria</taxon>
        <taxon>Acetobacterales</taxon>
        <taxon>Roseomonadaceae</taxon>
        <taxon>Roseomonas</taxon>
    </lineage>
</organism>
<evidence type="ECO:0000256" key="13">
    <source>
        <dbReference type="ARBA" id="ARBA00048390"/>
    </source>
</evidence>
<evidence type="ECO:0000313" key="16">
    <source>
        <dbReference type="EMBL" id="ONG42584.1"/>
    </source>
</evidence>
<keyword evidence="6 14" id="KW-0349">Heme</keyword>
<dbReference type="GO" id="GO:0005886">
    <property type="term" value="C:plasma membrane"/>
    <property type="evidence" value="ECO:0007669"/>
    <property type="project" value="UniProtKB-SubCell"/>
</dbReference>
<evidence type="ECO:0000256" key="6">
    <source>
        <dbReference type="ARBA" id="ARBA00022617"/>
    </source>
</evidence>
<dbReference type="Pfam" id="PF03653">
    <property type="entry name" value="UPF0093"/>
    <property type="match status" value="1"/>
</dbReference>
<dbReference type="UniPathway" id="UPA00251">
    <property type="reaction ID" value="UER00324"/>
</dbReference>
<keyword evidence="10" id="KW-0560">Oxidoreductase</keyword>
<keyword evidence="11 14" id="KW-0408">Iron</keyword>
<evidence type="ECO:0000256" key="1">
    <source>
        <dbReference type="ARBA" id="ARBA00004651"/>
    </source>
</evidence>
<evidence type="ECO:0000256" key="8">
    <source>
        <dbReference type="ARBA" id="ARBA00022723"/>
    </source>
</evidence>
<evidence type="ECO:0000256" key="9">
    <source>
        <dbReference type="ARBA" id="ARBA00022989"/>
    </source>
</evidence>
<keyword evidence="7 15" id="KW-0812">Transmembrane</keyword>
<dbReference type="InterPro" id="IPR005265">
    <property type="entry name" value="HemJ-like"/>
</dbReference>
<dbReference type="OrthoDB" id="7570050at2"/>
<evidence type="ECO:0000256" key="15">
    <source>
        <dbReference type="SAM" id="Phobius"/>
    </source>
</evidence>
<proteinExistence type="inferred from homology"/>
<evidence type="ECO:0000256" key="5">
    <source>
        <dbReference type="ARBA" id="ARBA00022475"/>
    </source>
</evidence>
<feature type="transmembrane region" description="Helical" evidence="15">
    <location>
        <begin position="54"/>
        <end position="72"/>
    </location>
</feature>
<gene>
    <name evidence="16" type="ORF">BKE38_29250</name>
</gene>
<dbReference type="EC" id="1.3.99.-" evidence="14"/>
<comment type="pathway">
    <text evidence="2 14">Porphyrin-containing compound metabolism; protoporphyrin-IX biosynthesis; protoporphyrin-IX from protoporphyrinogen-IX: step 1/1.</text>
</comment>
<accession>A0A1V2GUR2</accession>
<evidence type="ECO:0000256" key="4">
    <source>
        <dbReference type="ARBA" id="ARBA00017504"/>
    </source>
</evidence>
<feature type="transmembrane region" description="Helical" evidence="15">
    <location>
        <begin position="79"/>
        <end position="97"/>
    </location>
</feature>
<comment type="subcellular location">
    <subcellularLocation>
        <location evidence="1">Cell membrane</location>
        <topology evidence="1">Multi-pass membrane protein</topology>
    </subcellularLocation>
</comment>
<evidence type="ECO:0000256" key="2">
    <source>
        <dbReference type="ARBA" id="ARBA00005073"/>
    </source>
</evidence>
<feature type="transmembrane region" description="Helical" evidence="15">
    <location>
        <begin position="117"/>
        <end position="135"/>
    </location>
</feature>
<keyword evidence="5 14" id="KW-1003">Cell membrane</keyword>
<dbReference type="AlphaFoldDB" id="A0A1V2GUR2"/>
<evidence type="ECO:0000256" key="7">
    <source>
        <dbReference type="ARBA" id="ARBA00022692"/>
    </source>
</evidence>
<comment type="similarity">
    <text evidence="3 14">Belongs to the HemJ family.</text>
</comment>
<dbReference type="PANTHER" id="PTHR40255">
    <property type="entry name" value="UPF0093 MEMBRANE PROTEIN SLR1790"/>
    <property type="match status" value="1"/>
</dbReference>